<dbReference type="InterPro" id="IPR013087">
    <property type="entry name" value="Znf_C2H2_type"/>
</dbReference>
<gene>
    <name evidence="6" type="ORF">ALC56_00812</name>
</gene>
<dbReference type="SMART" id="SM00355">
    <property type="entry name" value="ZnF_C2H2"/>
    <property type="match status" value="2"/>
</dbReference>
<dbReference type="STRING" id="34720.A0A195FWX2"/>
<dbReference type="PANTHER" id="PTHR23235:SF48">
    <property type="entry name" value="KRUEPPEL-LIKE FACTOR 3"/>
    <property type="match status" value="1"/>
</dbReference>
<dbReference type="Proteomes" id="UP000078541">
    <property type="component" value="Unassembled WGS sequence"/>
</dbReference>
<evidence type="ECO:0000313" key="6">
    <source>
        <dbReference type="EMBL" id="KYN44817.1"/>
    </source>
</evidence>
<feature type="domain" description="C2H2-type" evidence="5">
    <location>
        <begin position="116"/>
        <end position="138"/>
    </location>
</feature>
<dbReference type="AlphaFoldDB" id="A0A195FWX2"/>
<sequence length="138" mass="16323">MRLRTSRPIVTFDSPVRLRLVLHEADELDGDYVIALRPSRIRNTSGAIPYSVFQFCFLLVQTILLLEVQKQVLHPSKYCFSGEKPYQCTWEGCTWKFARSDELTRHYRKHTGQKPFKCHLCQRSFSRSDHLSLHMKRH</sequence>
<evidence type="ECO:0000259" key="5">
    <source>
        <dbReference type="PROSITE" id="PS50157"/>
    </source>
</evidence>
<feature type="domain" description="C2H2-type" evidence="5">
    <location>
        <begin position="86"/>
        <end position="115"/>
    </location>
</feature>
<keyword evidence="2 4" id="KW-0863">Zinc-finger</keyword>
<dbReference type="Pfam" id="PF00096">
    <property type="entry name" value="zf-C2H2"/>
    <property type="match status" value="2"/>
</dbReference>
<keyword evidence="1" id="KW-0479">Metal-binding</keyword>
<evidence type="ECO:0000256" key="4">
    <source>
        <dbReference type="PROSITE-ProRule" id="PRU00042"/>
    </source>
</evidence>
<protein>
    <submittedName>
        <fullName evidence="6">Krueppel-like factor 5</fullName>
    </submittedName>
</protein>
<organism evidence="6 7">
    <name type="scientific">Trachymyrmex septentrionalis</name>
    <dbReference type="NCBI Taxonomy" id="34720"/>
    <lineage>
        <taxon>Eukaryota</taxon>
        <taxon>Metazoa</taxon>
        <taxon>Ecdysozoa</taxon>
        <taxon>Arthropoda</taxon>
        <taxon>Hexapoda</taxon>
        <taxon>Insecta</taxon>
        <taxon>Pterygota</taxon>
        <taxon>Neoptera</taxon>
        <taxon>Endopterygota</taxon>
        <taxon>Hymenoptera</taxon>
        <taxon>Apocrita</taxon>
        <taxon>Aculeata</taxon>
        <taxon>Formicoidea</taxon>
        <taxon>Formicidae</taxon>
        <taxon>Myrmicinae</taxon>
        <taxon>Trachymyrmex</taxon>
    </lineage>
</organism>
<evidence type="ECO:0000256" key="1">
    <source>
        <dbReference type="ARBA" id="ARBA00022723"/>
    </source>
</evidence>
<dbReference type="GO" id="GO:0008270">
    <property type="term" value="F:zinc ion binding"/>
    <property type="evidence" value="ECO:0007669"/>
    <property type="project" value="UniProtKB-KW"/>
</dbReference>
<dbReference type="PANTHER" id="PTHR23235">
    <property type="entry name" value="KRUEPPEL-LIKE TRANSCRIPTION FACTOR"/>
    <property type="match status" value="1"/>
</dbReference>
<keyword evidence="7" id="KW-1185">Reference proteome</keyword>
<accession>A0A195FWX2</accession>
<evidence type="ECO:0000256" key="2">
    <source>
        <dbReference type="ARBA" id="ARBA00022771"/>
    </source>
</evidence>
<evidence type="ECO:0000256" key="3">
    <source>
        <dbReference type="ARBA" id="ARBA00022833"/>
    </source>
</evidence>
<dbReference type="SUPFAM" id="SSF57667">
    <property type="entry name" value="beta-beta-alpha zinc fingers"/>
    <property type="match status" value="1"/>
</dbReference>
<evidence type="ECO:0000313" key="7">
    <source>
        <dbReference type="Proteomes" id="UP000078541"/>
    </source>
</evidence>
<dbReference type="PROSITE" id="PS50157">
    <property type="entry name" value="ZINC_FINGER_C2H2_2"/>
    <property type="match status" value="2"/>
</dbReference>
<reference evidence="6 7" key="1">
    <citation type="submission" date="2016-03" db="EMBL/GenBank/DDBJ databases">
        <title>Trachymyrmex septentrionalis WGS genome.</title>
        <authorList>
            <person name="Nygaard S."/>
            <person name="Hu H."/>
            <person name="Boomsma J."/>
            <person name="Zhang G."/>
        </authorList>
    </citation>
    <scope>NUCLEOTIDE SEQUENCE [LARGE SCALE GENOMIC DNA]</scope>
    <source>
        <strain evidence="6">Tsep2-gDNA-1</strain>
        <tissue evidence="6">Whole body</tissue>
    </source>
</reference>
<dbReference type="GO" id="GO:0000978">
    <property type="term" value="F:RNA polymerase II cis-regulatory region sequence-specific DNA binding"/>
    <property type="evidence" value="ECO:0007669"/>
    <property type="project" value="TreeGrafter"/>
</dbReference>
<dbReference type="EMBL" id="KQ981208">
    <property type="protein sequence ID" value="KYN44817.1"/>
    <property type="molecule type" value="Genomic_DNA"/>
</dbReference>
<dbReference type="GO" id="GO:0000981">
    <property type="term" value="F:DNA-binding transcription factor activity, RNA polymerase II-specific"/>
    <property type="evidence" value="ECO:0007669"/>
    <property type="project" value="TreeGrafter"/>
</dbReference>
<proteinExistence type="predicted"/>
<dbReference type="FunFam" id="3.30.160.60:FF:000007">
    <property type="entry name" value="Basic krueppel-like factor 3"/>
    <property type="match status" value="1"/>
</dbReference>
<name>A0A195FWX2_9HYME</name>
<keyword evidence="3" id="KW-0862">Zinc</keyword>
<dbReference type="Gene3D" id="3.30.160.60">
    <property type="entry name" value="Classic Zinc Finger"/>
    <property type="match status" value="2"/>
</dbReference>
<dbReference type="PROSITE" id="PS00028">
    <property type="entry name" value="ZINC_FINGER_C2H2_1"/>
    <property type="match status" value="2"/>
</dbReference>
<dbReference type="InterPro" id="IPR036236">
    <property type="entry name" value="Znf_C2H2_sf"/>
</dbReference>